<evidence type="ECO:0000256" key="1">
    <source>
        <dbReference type="ARBA" id="ARBA00004141"/>
    </source>
</evidence>
<evidence type="ECO:0000313" key="6">
    <source>
        <dbReference type="EMBL" id="SUU37285.1"/>
    </source>
</evidence>
<dbReference type="InterPro" id="IPR027469">
    <property type="entry name" value="Cation_efflux_TMD_sf"/>
</dbReference>
<dbReference type="EMBL" id="NLFK01000009">
    <property type="protein sequence ID" value="OZN24384.1"/>
    <property type="molecule type" value="Genomic_DNA"/>
</dbReference>
<evidence type="ECO:0000256" key="3">
    <source>
        <dbReference type="ARBA" id="ARBA00022989"/>
    </source>
</evidence>
<keyword evidence="7" id="KW-1185">Reference proteome</keyword>
<dbReference type="Proteomes" id="UP000215738">
    <property type="component" value="Unassembled WGS sequence"/>
</dbReference>
<dbReference type="AlphaFoldDB" id="A0A263HAA1"/>
<evidence type="ECO:0000313" key="5">
    <source>
        <dbReference type="EMBL" id="OZN24384.1"/>
    </source>
</evidence>
<gene>
    <name evidence="5" type="ORF">CFY87_09050</name>
    <name evidence="6" type="ORF">NCTC10851_01510</name>
</gene>
<dbReference type="OrthoDB" id="9809646at2"/>
<protein>
    <submittedName>
        <fullName evidence="6">Zinc transporter ZitB</fullName>
    </submittedName>
</protein>
<keyword evidence="4" id="KW-0472">Membrane</keyword>
<sequence>MSNHNHHAHSDHHVPQNKTVLKNRFYADCKFYNYRIFGRLFFNSLALTADTDHMANDSFSLGLALLALHVVDKSPRLEKYILGNRPVPFFHHQDFNEHYFGNC</sequence>
<reference evidence="5 7" key="1">
    <citation type="submission" date="2017-07" db="EMBL/GenBank/DDBJ databases">
        <title>Virulence factors identified in Actinobacillus seminis.</title>
        <authorList>
            <person name="Negrete-Abascal E."/>
            <person name="Vaca-Pacheco S."/>
            <person name="Montes-Garcia F."/>
            <person name="Leyto-Gil A.M."/>
            <person name="Fragoso-Garcia E."/>
            <person name="Carvente-Garcia R."/>
            <person name="Perez-Agueros S."/>
            <person name="Castelan-Sanchez H.G."/>
            <person name="Garcia-Molina A."/>
            <person name="Villamar T.E."/>
            <person name="Vazquez-Cruz C."/>
        </authorList>
    </citation>
    <scope>NUCLEOTIDE SEQUENCE [LARGE SCALE GENOMIC DNA]</scope>
    <source>
        <strain evidence="5 7">ATCC 15768</strain>
    </source>
</reference>
<organism evidence="6 8">
    <name type="scientific">Actinobacillus seminis</name>
    <dbReference type="NCBI Taxonomy" id="722"/>
    <lineage>
        <taxon>Bacteria</taxon>
        <taxon>Pseudomonadati</taxon>
        <taxon>Pseudomonadota</taxon>
        <taxon>Gammaproteobacteria</taxon>
        <taxon>Pasteurellales</taxon>
        <taxon>Pasteurellaceae</taxon>
        <taxon>Actinobacillus</taxon>
    </lineage>
</organism>
<dbReference type="RefSeq" id="WP_094946862.1">
    <property type="nucleotide sequence ID" value="NZ_NLFK01000009.1"/>
</dbReference>
<evidence type="ECO:0000313" key="7">
    <source>
        <dbReference type="Proteomes" id="UP000215738"/>
    </source>
</evidence>
<accession>A0A263HAA1</accession>
<dbReference type="InParanoid" id="A0A263HAA1"/>
<name>A0A263HAA1_9PAST</name>
<proteinExistence type="predicted"/>
<keyword evidence="3" id="KW-1133">Transmembrane helix</keyword>
<dbReference type="GO" id="GO:0016020">
    <property type="term" value="C:membrane"/>
    <property type="evidence" value="ECO:0007669"/>
    <property type="project" value="UniProtKB-SubCell"/>
</dbReference>
<evidence type="ECO:0000256" key="4">
    <source>
        <dbReference type="ARBA" id="ARBA00023136"/>
    </source>
</evidence>
<reference evidence="6 8" key="2">
    <citation type="submission" date="2018-06" db="EMBL/GenBank/DDBJ databases">
        <authorList>
            <consortium name="Pathogen Informatics"/>
            <person name="Doyle S."/>
        </authorList>
    </citation>
    <scope>NUCLEOTIDE SEQUENCE [LARGE SCALE GENOMIC DNA]</scope>
    <source>
        <strain evidence="6 8">NCTC10851</strain>
    </source>
</reference>
<evidence type="ECO:0000256" key="2">
    <source>
        <dbReference type="ARBA" id="ARBA00022692"/>
    </source>
</evidence>
<comment type="subcellular location">
    <subcellularLocation>
        <location evidence="1">Membrane</location>
        <topology evidence="1">Multi-pass membrane protein</topology>
    </subcellularLocation>
</comment>
<keyword evidence="2" id="KW-0812">Transmembrane</keyword>
<dbReference type="Proteomes" id="UP000254507">
    <property type="component" value="Unassembled WGS sequence"/>
</dbReference>
<evidence type="ECO:0000313" key="8">
    <source>
        <dbReference type="Proteomes" id="UP000254507"/>
    </source>
</evidence>
<dbReference type="SUPFAM" id="SSF161111">
    <property type="entry name" value="Cation efflux protein transmembrane domain-like"/>
    <property type="match status" value="1"/>
</dbReference>
<dbReference type="EMBL" id="UFSB01000001">
    <property type="protein sequence ID" value="SUU37285.1"/>
    <property type="molecule type" value="Genomic_DNA"/>
</dbReference>